<evidence type="ECO:0000259" key="3">
    <source>
        <dbReference type="Pfam" id="PF19843"/>
    </source>
</evidence>
<dbReference type="EMBL" id="CP101987">
    <property type="protein sequence ID" value="UUI71500.1"/>
    <property type="molecule type" value="Genomic_DNA"/>
</dbReference>
<evidence type="ECO:0000313" key="5">
    <source>
        <dbReference type="Proteomes" id="UP001316384"/>
    </source>
</evidence>
<dbReference type="Proteomes" id="UP001316384">
    <property type="component" value="Chromosome"/>
</dbReference>
<dbReference type="PROSITE" id="PS51257">
    <property type="entry name" value="PROKAR_LIPOPROTEIN"/>
    <property type="match status" value="1"/>
</dbReference>
<proteinExistence type="predicted"/>
<protein>
    <submittedName>
        <fullName evidence="4">DUF6318 family protein</fullName>
    </submittedName>
</protein>
<gene>
    <name evidence="4" type="ORF">NP048_17170</name>
</gene>
<evidence type="ECO:0000313" key="4">
    <source>
        <dbReference type="EMBL" id="UUI71500.1"/>
    </source>
</evidence>
<keyword evidence="2" id="KW-0732">Signal</keyword>
<feature type="compositionally biased region" description="Low complexity" evidence="1">
    <location>
        <begin position="30"/>
        <end position="52"/>
    </location>
</feature>
<feature type="chain" id="PRO_5047351177" evidence="2">
    <location>
        <begin position="30"/>
        <end position="203"/>
    </location>
</feature>
<feature type="signal peptide" evidence="2">
    <location>
        <begin position="1"/>
        <end position="29"/>
    </location>
</feature>
<keyword evidence="5" id="KW-1185">Reference proteome</keyword>
<sequence>MPKTGWAWRRAATTLALTTLLAVGGCVGAEPADVPTTPTAEETPTPTPSATADLTQLPEKPAAMAEPTTDGAIAAATYVLDLYGYTFATRDTAPWRAMALDTCGFCTEVTTSVNGMVDAGETSSGSTFTVTSSKSVEISEDQWFSVDLTIIQSPSQRFGASGEPVGSGTGGEHRAVFALSWSDGWRVDEMGVLPLEESSEAVG</sequence>
<dbReference type="Pfam" id="PF19843">
    <property type="entry name" value="DUF6318"/>
    <property type="match status" value="1"/>
</dbReference>
<reference evidence="4 5" key="1">
    <citation type="submission" date="2022-07" db="EMBL/GenBank/DDBJ databases">
        <title>Novel species in genus cellulomonas.</title>
        <authorList>
            <person name="Ye L."/>
        </authorList>
    </citation>
    <scope>NUCLEOTIDE SEQUENCE [LARGE SCALE GENOMIC DNA]</scope>
    <source>
        <strain evidence="5">zg-B89</strain>
    </source>
</reference>
<accession>A0ABY5KQY6</accession>
<evidence type="ECO:0000256" key="1">
    <source>
        <dbReference type="SAM" id="MobiDB-lite"/>
    </source>
</evidence>
<feature type="region of interest" description="Disordered" evidence="1">
    <location>
        <begin position="30"/>
        <end position="53"/>
    </location>
</feature>
<evidence type="ECO:0000256" key="2">
    <source>
        <dbReference type="SAM" id="SignalP"/>
    </source>
</evidence>
<dbReference type="RefSeq" id="WP_227575216.1">
    <property type="nucleotide sequence ID" value="NZ_CP101987.1"/>
</dbReference>
<name>A0ABY5KQY6_9CELL</name>
<feature type="domain" description="DUF6318" evidence="3">
    <location>
        <begin position="57"/>
        <end position="188"/>
    </location>
</feature>
<dbReference type="InterPro" id="IPR046281">
    <property type="entry name" value="DUF6318"/>
</dbReference>
<organism evidence="4 5">
    <name type="scientific">Cellulomonas xiejunii</name>
    <dbReference type="NCBI Taxonomy" id="2968083"/>
    <lineage>
        <taxon>Bacteria</taxon>
        <taxon>Bacillati</taxon>
        <taxon>Actinomycetota</taxon>
        <taxon>Actinomycetes</taxon>
        <taxon>Micrococcales</taxon>
        <taxon>Cellulomonadaceae</taxon>
        <taxon>Cellulomonas</taxon>
    </lineage>
</organism>